<reference evidence="14" key="1">
    <citation type="submission" date="2025-08" db="UniProtKB">
        <authorList>
            <consortium name="RefSeq"/>
        </authorList>
    </citation>
    <scope>IDENTIFICATION</scope>
    <source>
        <strain evidence="14">15112-1751.03</strain>
        <tissue evidence="14">Whole Adult</tissue>
    </source>
</reference>
<keyword evidence="4" id="KW-0533">Nickel</keyword>
<dbReference type="Pfam" id="PF01937">
    <property type="entry name" value="ARMT1-like_dom"/>
    <property type="match status" value="1"/>
</dbReference>
<dbReference type="GO" id="GO:0032259">
    <property type="term" value="P:methylation"/>
    <property type="evidence" value="ECO:0007669"/>
    <property type="project" value="UniProtKB-KW"/>
</dbReference>
<keyword evidence="7 10" id="KW-0464">Manganese</keyword>
<dbReference type="GO" id="GO:0051998">
    <property type="term" value="F:protein carboxyl O-methyltransferase activity"/>
    <property type="evidence" value="ECO:0007669"/>
    <property type="project" value="UniProtKB-UniRule"/>
</dbReference>
<evidence type="ECO:0000256" key="7">
    <source>
        <dbReference type="ARBA" id="ARBA00023211"/>
    </source>
</evidence>
<keyword evidence="6 10" id="KW-0378">Hydrolase</keyword>
<comment type="cofactor">
    <cofactor evidence="10">
        <name>Mn(2+)</name>
        <dbReference type="ChEBI" id="CHEBI:29035"/>
    </cofactor>
    <cofactor evidence="10">
        <name>Ni(2+)</name>
        <dbReference type="ChEBI" id="CHEBI:49786"/>
    </cofactor>
</comment>
<comment type="function">
    <text evidence="8 10">Metal-dependent phosphatase that shows phosphatase activity against several substrates, including fructose-1-phosphate and fructose-6-phosphate. Its preference for fructose-1-phosphate, a strong glycating agent that causes DNA damage rather than a canonical yeast metabolite, suggests a damage-control function in hexose phosphate metabolism. Has also been shown to have O-methyltransferase activity that methylates glutamate residues of target proteins to form gamma-glutamyl methyl ester residues. Possibly methylates PCNA, suggesting it is involved in the DNA damage response.</text>
</comment>
<dbReference type="EC" id="2.1.1.-" evidence="10"/>
<feature type="domain" description="Damage-control phosphatase ARMT1-like metal-binding" evidence="12">
    <location>
        <begin position="66"/>
        <end position="441"/>
    </location>
</feature>
<evidence type="ECO:0000256" key="8">
    <source>
        <dbReference type="ARBA" id="ARBA00045980"/>
    </source>
</evidence>
<dbReference type="SUPFAM" id="SSF111321">
    <property type="entry name" value="AF1104-like"/>
    <property type="match status" value="1"/>
</dbReference>
<keyword evidence="10" id="KW-0489">Methyltransferase</keyword>
<feature type="compositionally biased region" description="Polar residues" evidence="11">
    <location>
        <begin position="10"/>
        <end position="24"/>
    </location>
</feature>
<proteinExistence type="inferred from homology"/>
<evidence type="ECO:0000313" key="13">
    <source>
        <dbReference type="Proteomes" id="UP000515160"/>
    </source>
</evidence>
<dbReference type="RefSeq" id="XP_034104126.1">
    <property type="nucleotide sequence ID" value="XM_034248235.2"/>
</dbReference>
<dbReference type="PANTHER" id="PTHR12260:SF6">
    <property type="entry name" value="DAMAGE-CONTROL PHOSPHATASE ARMT1"/>
    <property type="match status" value="1"/>
</dbReference>
<comment type="catalytic activity">
    <reaction evidence="9 10">
        <text>beta-D-fructose 6-phosphate = dihydroxyacetone + D-glyceraldehyde 3-phosphate</text>
        <dbReference type="Rhea" id="RHEA:28002"/>
        <dbReference type="ChEBI" id="CHEBI:16016"/>
        <dbReference type="ChEBI" id="CHEBI:57634"/>
        <dbReference type="ChEBI" id="CHEBI:59776"/>
    </reaction>
</comment>
<evidence type="ECO:0000256" key="6">
    <source>
        <dbReference type="ARBA" id="ARBA00022801"/>
    </source>
</evidence>
<evidence type="ECO:0000256" key="9">
    <source>
        <dbReference type="ARBA" id="ARBA00048809"/>
    </source>
</evidence>
<evidence type="ECO:0000256" key="10">
    <source>
        <dbReference type="RuleBase" id="RU367030"/>
    </source>
</evidence>
<sequence length="473" mass="54842">MDPEGEENPSAVSPVQATGNKNDGQNLAKVFKTDFDAKYNIVDIQTPLNAFMSGQFKRSYAYSTLQNELPVVLTKVIDSITKEKNELVTQFAPNNFVQNSREELKIIIGLISRLKYELQTDKPFQQFNGDEPDREQWNNFITHLPEDGRTFYRACWMHTQSYMYRKLHSFVENSIFLKEFDFFAKIKEHSLIRSQDAILSLSKYTRRTENNLEMFSELLKYNLWSNRNDLEDNGAHIFNMHVLEDFTTLDDYIIANNATDIWNCLCNKSNRHQVDIVLDSAGYELFNDFLLAEYIIEKGMADKVCFHVKAHPGFVSNATARDFHFTLEYLSNHADYIISLLGQKFLEFYKEGKFELAAASYFWTSPNAFHRMRSLEPELYTNLQRSKLIIFKGDLNYRKLLSDVCWESSQDIKTCLGGFIPSNLCALRIIKSEVICGLRAGVCDDLLKQEPQWMSSCSYGLIQYVDGSREYGY</sequence>
<evidence type="ECO:0000256" key="1">
    <source>
        <dbReference type="ARBA" id="ARBA00000807"/>
    </source>
</evidence>
<evidence type="ECO:0000313" key="14">
    <source>
        <dbReference type="RefSeq" id="XP_034104126.1"/>
    </source>
</evidence>
<evidence type="ECO:0000259" key="12">
    <source>
        <dbReference type="Pfam" id="PF01937"/>
    </source>
</evidence>
<dbReference type="GO" id="GO:0016462">
    <property type="term" value="F:pyrophosphatase activity"/>
    <property type="evidence" value="ECO:0007669"/>
    <property type="project" value="UniProtKB-ARBA"/>
</dbReference>
<dbReference type="InterPro" id="IPR036075">
    <property type="entry name" value="ARMT-1-like_metal-bd_sf"/>
</dbReference>
<keyword evidence="13" id="KW-1185">Reference proteome</keyword>
<keyword evidence="5 10" id="KW-0479">Metal-binding</keyword>
<evidence type="ECO:0000256" key="3">
    <source>
        <dbReference type="ARBA" id="ARBA00009519"/>
    </source>
</evidence>
<comment type="similarity">
    <text evidence="3 10">Belongs to the damage-control phosphatase family. Sugar phosphate phosphatase III subfamily.</text>
</comment>
<dbReference type="Proteomes" id="UP000515160">
    <property type="component" value="Chromosome 3"/>
</dbReference>
<dbReference type="OrthoDB" id="541375at2759"/>
<comment type="catalytic activity">
    <reaction evidence="1 10">
        <text>L-glutamyl-[protein] + S-adenosyl-L-methionine = [protein]-L-glutamate 5-O-methyl ester + S-adenosyl-L-homocysteine</text>
        <dbReference type="Rhea" id="RHEA:24452"/>
        <dbReference type="Rhea" id="RHEA-COMP:10208"/>
        <dbReference type="Rhea" id="RHEA-COMP:10311"/>
        <dbReference type="ChEBI" id="CHEBI:29973"/>
        <dbReference type="ChEBI" id="CHEBI:57856"/>
        <dbReference type="ChEBI" id="CHEBI:59789"/>
        <dbReference type="ChEBI" id="CHEBI:82795"/>
    </reaction>
</comment>
<keyword evidence="10" id="KW-0808">Transferase</keyword>
<dbReference type="GO" id="GO:0046872">
    <property type="term" value="F:metal ion binding"/>
    <property type="evidence" value="ECO:0007669"/>
    <property type="project" value="UniProtKB-UniRule"/>
</dbReference>
<dbReference type="AlphaFoldDB" id="A0A6P8WKE7"/>
<dbReference type="Gene3D" id="1.20.930.60">
    <property type="match status" value="1"/>
</dbReference>
<dbReference type="GeneID" id="117567941"/>
<name>A0A6P8WKE7_DROAB</name>
<dbReference type="GO" id="GO:0006974">
    <property type="term" value="P:DNA damage response"/>
    <property type="evidence" value="ECO:0007669"/>
    <property type="project" value="TreeGrafter"/>
</dbReference>
<dbReference type="FunFam" id="3.40.50.10880:FF:000005">
    <property type="entry name" value="DUF89-domain-containing protein"/>
    <property type="match status" value="1"/>
</dbReference>
<evidence type="ECO:0000256" key="11">
    <source>
        <dbReference type="SAM" id="MobiDB-lite"/>
    </source>
</evidence>
<dbReference type="GO" id="GO:0016791">
    <property type="term" value="F:phosphatase activity"/>
    <property type="evidence" value="ECO:0007669"/>
    <property type="project" value="TreeGrafter"/>
</dbReference>
<evidence type="ECO:0000256" key="2">
    <source>
        <dbReference type="ARBA" id="ARBA00001326"/>
    </source>
</evidence>
<accession>A0A6P8WKE7</accession>
<evidence type="ECO:0000256" key="5">
    <source>
        <dbReference type="ARBA" id="ARBA00022723"/>
    </source>
</evidence>
<dbReference type="Gene3D" id="3.40.50.10880">
    <property type="entry name" value="Uncharacterised protein PF01937, DUF89, domain 3"/>
    <property type="match status" value="1"/>
</dbReference>
<dbReference type="InterPro" id="IPR002791">
    <property type="entry name" value="ARMT1-like_metal-bd"/>
</dbReference>
<dbReference type="InterPro" id="IPR039763">
    <property type="entry name" value="ARMT1"/>
</dbReference>
<dbReference type="GO" id="GO:0030643">
    <property type="term" value="P:intracellular phosphate ion homeostasis"/>
    <property type="evidence" value="ECO:0007669"/>
    <property type="project" value="UniProtKB-ARBA"/>
</dbReference>
<dbReference type="EC" id="3.1.3.-" evidence="10"/>
<organism evidence="13 14">
    <name type="scientific">Drosophila albomicans</name>
    <name type="common">Fruit fly</name>
    <dbReference type="NCBI Taxonomy" id="7291"/>
    <lineage>
        <taxon>Eukaryota</taxon>
        <taxon>Metazoa</taxon>
        <taxon>Ecdysozoa</taxon>
        <taxon>Arthropoda</taxon>
        <taxon>Hexapoda</taxon>
        <taxon>Insecta</taxon>
        <taxon>Pterygota</taxon>
        <taxon>Neoptera</taxon>
        <taxon>Endopterygota</taxon>
        <taxon>Diptera</taxon>
        <taxon>Brachycera</taxon>
        <taxon>Muscomorpha</taxon>
        <taxon>Ephydroidea</taxon>
        <taxon>Drosophilidae</taxon>
        <taxon>Drosophila</taxon>
    </lineage>
</organism>
<feature type="region of interest" description="Disordered" evidence="11">
    <location>
        <begin position="1"/>
        <end position="24"/>
    </location>
</feature>
<dbReference type="GO" id="GO:0005634">
    <property type="term" value="C:nucleus"/>
    <property type="evidence" value="ECO:0007669"/>
    <property type="project" value="TreeGrafter"/>
</dbReference>
<gene>
    <name evidence="14" type="primary">LOC117567941</name>
</gene>
<dbReference type="PANTHER" id="PTHR12260">
    <property type="entry name" value="DAMAGE-CONTROL PHOSPHATASE ARMT1"/>
    <property type="match status" value="1"/>
</dbReference>
<evidence type="ECO:0000256" key="4">
    <source>
        <dbReference type="ARBA" id="ARBA00022596"/>
    </source>
</evidence>
<comment type="catalytic activity">
    <reaction evidence="2 10">
        <text>beta-D-fructose 1-phosphate + H2O = D-fructose + phosphate</text>
        <dbReference type="Rhea" id="RHEA:35603"/>
        <dbReference type="ChEBI" id="CHEBI:15377"/>
        <dbReference type="ChEBI" id="CHEBI:37721"/>
        <dbReference type="ChEBI" id="CHEBI:43474"/>
        <dbReference type="ChEBI" id="CHEBI:138881"/>
    </reaction>
</comment>
<comment type="domain">
    <text evidence="10">Subfamily III proteins have a conserved RTxK motif about 40-50 residues from the C-terminus; the threonine may be replaced by serine or cysteine.</text>
</comment>
<protein>
    <recommendedName>
        <fullName evidence="10">Sugar phosphate phosphatase</fullName>
        <ecNumber evidence="10">2.1.1.-</ecNumber>
        <ecNumber evidence="10">3.1.3.-</ecNumber>
    </recommendedName>
</protein>